<dbReference type="EMBL" id="LR586016">
    <property type="protein sequence ID" value="VIP04927.1"/>
    <property type="molecule type" value="Genomic_DNA"/>
</dbReference>
<proteinExistence type="predicted"/>
<dbReference type="KEGG" id="tim:GMBLW1_42660"/>
<dbReference type="RefSeq" id="WP_162659944.1">
    <property type="nucleotide sequence ID" value="NZ_LR593887.1"/>
</dbReference>
<sequence>MRRNLVLVGMTLLPGTIGCAQTWDDLTSRRFREAPFKTMFAPDDPITVLRNPTEYEADQRLRAIQKLKEPAVRGGSSEEQEEVMRYLAQAATQDSFALMRLSAIETLSRFEDPRVPGLLISAYHNAGPSPKGQAAEAGNIRMASLTAVSADGAIQTGPFPADVCATIRAKSLEALGDRQSPEGLSLLLEVAMQKHDPKPKNSDDASNNSAQLTSALRSAMEAENNELIAAQITKQPQLDIRLAAVRALSKYENQPQVVQTLTQLATQEKDVAMRDLASSGVKTLTGTELPQQPTETPGSAPNPGTAPAAVPAPNPAATASAPLEALPAQSPEIIPTGATKPGLFNRMGKVFGGGE</sequence>
<evidence type="ECO:0000313" key="2">
    <source>
        <dbReference type="EMBL" id="VIP04927.1"/>
    </source>
</evidence>
<feature type="compositionally biased region" description="Polar residues" evidence="1">
    <location>
        <begin position="284"/>
        <end position="299"/>
    </location>
</feature>
<protein>
    <recommendedName>
        <fullName evidence="4">HEAT repeat domain-containing protein</fullName>
    </recommendedName>
</protein>
<dbReference type="Proteomes" id="UP000464378">
    <property type="component" value="Chromosome"/>
</dbReference>
<feature type="compositionally biased region" description="Low complexity" evidence="1">
    <location>
        <begin position="301"/>
        <end position="322"/>
    </location>
</feature>
<accession>A0A6C2YUA2</accession>
<evidence type="ECO:0000256" key="1">
    <source>
        <dbReference type="SAM" id="MobiDB-lite"/>
    </source>
</evidence>
<reference evidence="2" key="1">
    <citation type="submission" date="2019-04" db="EMBL/GenBank/DDBJ databases">
        <authorList>
            <consortium name="Science for Life Laboratories"/>
        </authorList>
    </citation>
    <scope>NUCLEOTIDE SEQUENCE</scope>
    <source>
        <strain evidence="2">MBLW1</strain>
    </source>
</reference>
<name>A0A6C2YUA2_9BACT</name>
<dbReference type="InterPro" id="IPR011989">
    <property type="entry name" value="ARM-like"/>
</dbReference>
<dbReference type="InParanoid" id="A0A6C2YUA2"/>
<gene>
    <name evidence="2" type="ORF">GMBLW1_42660</name>
</gene>
<organism evidence="2">
    <name type="scientific">Tuwongella immobilis</name>
    <dbReference type="NCBI Taxonomy" id="692036"/>
    <lineage>
        <taxon>Bacteria</taxon>
        <taxon>Pseudomonadati</taxon>
        <taxon>Planctomycetota</taxon>
        <taxon>Planctomycetia</taxon>
        <taxon>Gemmatales</taxon>
        <taxon>Gemmataceae</taxon>
        <taxon>Tuwongella</taxon>
    </lineage>
</organism>
<keyword evidence="3" id="KW-1185">Reference proteome</keyword>
<evidence type="ECO:0000313" key="3">
    <source>
        <dbReference type="Proteomes" id="UP000464378"/>
    </source>
</evidence>
<dbReference type="EMBL" id="LR593887">
    <property type="protein sequence ID" value="VTS07213.1"/>
    <property type="molecule type" value="Genomic_DNA"/>
</dbReference>
<feature type="region of interest" description="Disordered" evidence="1">
    <location>
        <begin position="284"/>
        <end position="355"/>
    </location>
</feature>
<dbReference type="Gene3D" id="1.25.10.10">
    <property type="entry name" value="Leucine-rich Repeat Variant"/>
    <property type="match status" value="1"/>
</dbReference>
<dbReference type="AlphaFoldDB" id="A0A6C2YUA2"/>
<dbReference type="PROSITE" id="PS51257">
    <property type="entry name" value="PROKAR_LIPOPROTEIN"/>
    <property type="match status" value="1"/>
</dbReference>
<evidence type="ECO:0008006" key="4">
    <source>
        <dbReference type="Google" id="ProtNLM"/>
    </source>
</evidence>